<dbReference type="EMBL" id="CP055903">
    <property type="protein sequence ID" value="QKX64664.1"/>
    <property type="molecule type" value="Genomic_DNA"/>
</dbReference>
<dbReference type="GO" id="GO:0051213">
    <property type="term" value="F:dioxygenase activity"/>
    <property type="evidence" value="ECO:0007669"/>
    <property type="project" value="UniProtKB-KW"/>
</dbReference>
<reference evidence="10" key="1">
    <citation type="submission" date="2020-06" db="EMBL/GenBank/DDBJ databases">
        <title>A chromosome-scale genome assembly of Talaromyces rugulosus W13939.</title>
        <authorList>
            <person name="Wang B."/>
            <person name="Guo L."/>
            <person name="Ye K."/>
            <person name="Wang L."/>
        </authorList>
    </citation>
    <scope>NUCLEOTIDE SEQUENCE [LARGE SCALE GENOMIC DNA]</scope>
    <source>
        <strain evidence="10">W13939</strain>
    </source>
</reference>
<dbReference type="PANTHER" id="PTHR20883">
    <property type="entry name" value="PHYTANOYL-COA DIOXYGENASE DOMAIN CONTAINING 1"/>
    <property type="match status" value="1"/>
</dbReference>
<evidence type="ECO:0000256" key="2">
    <source>
        <dbReference type="ARBA" id="ARBA00005830"/>
    </source>
</evidence>
<dbReference type="Proteomes" id="UP000509510">
    <property type="component" value="Chromosome VI"/>
</dbReference>
<dbReference type="Gene3D" id="2.60.120.620">
    <property type="entry name" value="q2cbj1_9rhob like domain"/>
    <property type="match status" value="1"/>
</dbReference>
<evidence type="ECO:0000256" key="6">
    <source>
        <dbReference type="ARBA" id="ARBA00023002"/>
    </source>
</evidence>
<sequence length="309" mass="34497">MTAAQPCKSLPEVQQFGSDPSNSDKIVKALILSGGVVIRSFLSDSILAVIEKDVRPYLEADKPWEGKFFPPETRRVYGLAGKSASFMHNIVADPLYQAVCAKLLTSQFKSYLGQRLEISESTPQLNNTVVFSIGPGARNQELHRDDMIHHNHLTAIGADEYKIGRDTGIGLFVAGTKTTRENGATRFIPGSHLWDCMDPPDEGLAVYAELNPGDAFIMLSSCFHGGSANMTRDEERLVYSCFMTKGFLRQDENQYLANPPERIREYPEDIQKLIGYKVSHPFLGWLDLEDPRKALYGKDWKLTGGDLYT</sequence>
<comment type="subunit">
    <text evidence="3">Homodimer.</text>
</comment>
<evidence type="ECO:0000256" key="7">
    <source>
        <dbReference type="ARBA" id="ARBA00023004"/>
    </source>
</evidence>
<dbReference type="SUPFAM" id="SSF51197">
    <property type="entry name" value="Clavaminate synthase-like"/>
    <property type="match status" value="1"/>
</dbReference>
<dbReference type="KEGG" id="trg:TRUGW13939_11840"/>
<keyword evidence="6" id="KW-0560">Oxidoreductase</keyword>
<keyword evidence="5" id="KW-0223">Dioxygenase</keyword>
<evidence type="ECO:0000256" key="1">
    <source>
        <dbReference type="ARBA" id="ARBA00001962"/>
    </source>
</evidence>
<comment type="cofactor">
    <cofactor evidence="1">
        <name>Fe cation</name>
        <dbReference type="ChEBI" id="CHEBI:24875"/>
    </cofactor>
</comment>
<comment type="similarity">
    <text evidence="2">Belongs to the PhyH family.</text>
</comment>
<dbReference type="InterPro" id="IPR008775">
    <property type="entry name" value="Phytyl_CoA_dOase-like"/>
</dbReference>
<evidence type="ECO:0000256" key="4">
    <source>
        <dbReference type="ARBA" id="ARBA00022723"/>
    </source>
</evidence>
<gene>
    <name evidence="9" type="ORF">TRUGW13939_11840</name>
</gene>
<dbReference type="GO" id="GO:0046872">
    <property type="term" value="F:metal ion binding"/>
    <property type="evidence" value="ECO:0007669"/>
    <property type="project" value="UniProtKB-KW"/>
</dbReference>
<proteinExistence type="inferred from homology"/>
<dbReference type="AlphaFoldDB" id="A0A7H8RE57"/>
<protein>
    <recommendedName>
        <fullName evidence="11">Phytanoyl-CoA dioxygenase family protein</fullName>
    </recommendedName>
</protein>
<name>A0A7H8RE57_TALRU</name>
<feature type="region of interest" description="Disordered" evidence="8">
    <location>
        <begin position="1"/>
        <end position="20"/>
    </location>
</feature>
<evidence type="ECO:0000256" key="5">
    <source>
        <dbReference type="ARBA" id="ARBA00022964"/>
    </source>
</evidence>
<dbReference type="OrthoDB" id="445007at2759"/>
<evidence type="ECO:0008006" key="11">
    <source>
        <dbReference type="Google" id="ProtNLM"/>
    </source>
</evidence>
<keyword evidence="7" id="KW-0408">Iron</keyword>
<dbReference type="GeneID" id="55999316"/>
<dbReference type="Pfam" id="PF05721">
    <property type="entry name" value="PhyH"/>
    <property type="match status" value="1"/>
</dbReference>
<evidence type="ECO:0000256" key="3">
    <source>
        <dbReference type="ARBA" id="ARBA00011738"/>
    </source>
</evidence>
<accession>A0A7H8RE57</accession>
<keyword evidence="4" id="KW-0479">Metal-binding</keyword>
<evidence type="ECO:0000256" key="8">
    <source>
        <dbReference type="SAM" id="MobiDB-lite"/>
    </source>
</evidence>
<keyword evidence="10" id="KW-1185">Reference proteome</keyword>
<evidence type="ECO:0000313" key="10">
    <source>
        <dbReference type="Proteomes" id="UP000509510"/>
    </source>
</evidence>
<dbReference type="PANTHER" id="PTHR20883:SF45">
    <property type="entry name" value="PHYTANOYL-COA DIOXYGENASE FAMILY PROTEIN"/>
    <property type="match status" value="1"/>
</dbReference>
<evidence type="ECO:0000313" key="9">
    <source>
        <dbReference type="EMBL" id="QKX64664.1"/>
    </source>
</evidence>
<organism evidence="9 10">
    <name type="scientific">Talaromyces rugulosus</name>
    <name type="common">Penicillium rugulosum</name>
    <dbReference type="NCBI Taxonomy" id="121627"/>
    <lineage>
        <taxon>Eukaryota</taxon>
        <taxon>Fungi</taxon>
        <taxon>Dikarya</taxon>
        <taxon>Ascomycota</taxon>
        <taxon>Pezizomycotina</taxon>
        <taxon>Eurotiomycetes</taxon>
        <taxon>Eurotiomycetidae</taxon>
        <taxon>Eurotiales</taxon>
        <taxon>Trichocomaceae</taxon>
        <taxon>Talaromyces</taxon>
        <taxon>Talaromyces sect. Islandici</taxon>
    </lineage>
</organism>
<dbReference type="RefSeq" id="XP_035350837.1">
    <property type="nucleotide sequence ID" value="XM_035494944.1"/>
</dbReference>